<keyword evidence="1" id="KW-0812">Transmembrane</keyword>
<evidence type="ECO:0000256" key="1">
    <source>
        <dbReference type="SAM" id="Phobius"/>
    </source>
</evidence>
<keyword evidence="1" id="KW-0472">Membrane</keyword>
<dbReference type="EMBL" id="PQWB01000036">
    <property type="protein sequence ID" value="POZ62134.1"/>
    <property type="molecule type" value="Genomic_DNA"/>
</dbReference>
<accession>A0A2S5DGG1</accession>
<evidence type="ECO:0000313" key="3">
    <source>
        <dbReference type="Proteomes" id="UP000237082"/>
    </source>
</evidence>
<dbReference type="AlphaFoldDB" id="A0A2S5DGG1"/>
<evidence type="ECO:0000313" key="2">
    <source>
        <dbReference type="EMBL" id="POZ62134.1"/>
    </source>
</evidence>
<comment type="caution">
    <text evidence="2">The sequence shown here is derived from an EMBL/GenBank/DDBJ whole genome shotgun (WGS) entry which is preliminary data.</text>
</comment>
<gene>
    <name evidence="2" type="ORF">C2I19_09940</name>
</gene>
<reference evidence="3" key="1">
    <citation type="submission" date="2018-02" db="EMBL/GenBank/DDBJ databases">
        <authorList>
            <person name="O'Hara-Hanley K."/>
            <person name="Soby S."/>
        </authorList>
    </citation>
    <scope>NUCLEOTIDE SEQUENCE [LARGE SCALE GENOMIC DNA]</scope>
    <source>
        <strain evidence="3">MWU14-2602</strain>
    </source>
</reference>
<keyword evidence="3" id="KW-1185">Reference proteome</keyword>
<sequence>MRGELWRVALGWLLVFLAVLALADTRQRWQPWLSGLEPWLRNTFVTAVPILLVWLVLRKRRR</sequence>
<protein>
    <submittedName>
        <fullName evidence="2">Uncharacterized protein</fullName>
    </submittedName>
</protein>
<dbReference type="Proteomes" id="UP000237082">
    <property type="component" value="Unassembled WGS sequence"/>
</dbReference>
<proteinExistence type="predicted"/>
<name>A0A2S5DGG1_9NEIS</name>
<organism evidence="2 3">
    <name type="scientific">Chromobacterium alticapitis</name>
    <dbReference type="NCBI Taxonomy" id="2073169"/>
    <lineage>
        <taxon>Bacteria</taxon>
        <taxon>Pseudomonadati</taxon>
        <taxon>Pseudomonadota</taxon>
        <taxon>Betaproteobacteria</taxon>
        <taxon>Neisseriales</taxon>
        <taxon>Chromobacteriaceae</taxon>
        <taxon>Chromobacterium</taxon>
    </lineage>
</organism>
<feature type="transmembrane region" description="Helical" evidence="1">
    <location>
        <begin position="39"/>
        <end position="57"/>
    </location>
</feature>
<keyword evidence="1" id="KW-1133">Transmembrane helix</keyword>